<dbReference type="Proteomes" id="UP000014500">
    <property type="component" value="Unassembled WGS sequence"/>
</dbReference>
<dbReference type="GO" id="GO:0003723">
    <property type="term" value="F:RNA binding"/>
    <property type="evidence" value="ECO:0007669"/>
    <property type="project" value="UniProtKB-UniRule"/>
</dbReference>
<dbReference type="PROSITE" id="PS50102">
    <property type="entry name" value="RRM"/>
    <property type="match status" value="1"/>
</dbReference>
<dbReference type="InterPro" id="IPR012677">
    <property type="entry name" value="Nucleotide-bd_a/b_plait_sf"/>
</dbReference>
<evidence type="ECO:0000313" key="6">
    <source>
        <dbReference type="Proteomes" id="UP000014500"/>
    </source>
</evidence>
<feature type="region of interest" description="Disordered" evidence="3">
    <location>
        <begin position="227"/>
        <end position="254"/>
    </location>
</feature>
<feature type="compositionally biased region" description="Low complexity" evidence="3">
    <location>
        <begin position="233"/>
        <end position="242"/>
    </location>
</feature>
<dbReference type="InterPro" id="IPR000504">
    <property type="entry name" value="RRM_dom"/>
</dbReference>
<dbReference type="HOGENOM" id="CLU_783740_0_0_1"/>
<dbReference type="InterPro" id="IPR050907">
    <property type="entry name" value="SRSF"/>
</dbReference>
<reference evidence="5" key="2">
    <citation type="submission" date="2015-02" db="UniProtKB">
        <authorList>
            <consortium name="EnsemblMetazoa"/>
        </authorList>
    </citation>
    <scope>IDENTIFICATION</scope>
</reference>
<evidence type="ECO:0000256" key="1">
    <source>
        <dbReference type="ARBA" id="ARBA00022884"/>
    </source>
</evidence>
<dbReference type="Gene3D" id="3.30.70.330">
    <property type="match status" value="1"/>
</dbReference>
<evidence type="ECO:0000256" key="2">
    <source>
        <dbReference type="PROSITE-ProRule" id="PRU00176"/>
    </source>
</evidence>
<feature type="compositionally biased region" description="Basic residues" evidence="3">
    <location>
        <begin position="243"/>
        <end position="254"/>
    </location>
</feature>
<dbReference type="Pfam" id="PF00076">
    <property type="entry name" value="RRM_1"/>
    <property type="match status" value="1"/>
</dbReference>
<evidence type="ECO:0000256" key="3">
    <source>
        <dbReference type="SAM" id="MobiDB-lite"/>
    </source>
</evidence>
<name>T1JLH7_STRMM</name>
<accession>T1JLH7</accession>
<feature type="domain" description="RRM" evidence="4">
    <location>
        <begin position="119"/>
        <end position="196"/>
    </location>
</feature>
<organism evidence="5 6">
    <name type="scientific">Strigamia maritima</name>
    <name type="common">European centipede</name>
    <name type="synonym">Geophilus maritimus</name>
    <dbReference type="NCBI Taxonomy" id="126957"/>
    <lineage>
        <taxon>Eukaryota</taxon>
        <taxon>Metazoa</taxon>
        <taxon>Ecdysozoa</taxon>
        <taxon>Arthropoda</taxon>
        <taxon>Myriapoda</taxon>
        <taxon>Chilopoda</taxon>
        <taxon>Pleurostigmophora</taxon>
        <taxon>Geophilomorpha</taxon>
        <taxon>Linotaeniidae</taxon>
        <taxon>Strigamia</taxon>
    </lineage>
</organism>
<reference evidence="6" key="1">
    <citation type="submission" date="2011-05" db="EMBL/GenBank/DDBJ databases">
        <authorList>
            <person name="Richards S.R."/>
            <person name="Qu J."/>
            <person name="Jiang H."/>
            <person name="Jhangiani S.N."/>
            <person name="Agravi P."/>
            <person name="Goodspeed R."/>
            <person name="Gross S."/>
            <person name="Mandapat C."/>
            <person name="Jackson L."/>
            <person name="Mathew T."/>
            <person name="Pu L."/>
            <person name="Thornton R."/>
            <person name="Saada N."/>
            <person name="Wilczek-Boney K.B."/>
            <person name="Lee S."/>
            <person name="Kovar C."/>
            <person name="Wu Y."/>
            <person name="Scherer S.E."/>
            <person name="Worley K.C."/>
            <person name="Muzny D.M."/>
            <person name="Gibbs R."/>
        </authorList>
    </citation>
    <scope>NUCLEOTIDE SEQUENCE</scope>
    <source>
        <strain evidence="6">Brora</strain>
    </source>
</reference>
<proteinExistence type="predicted"/>
<protein>
    <recommendedName>
        <fullName evidence="4">RRM domain-containing protein</fullName>
    </recommendedName>
</protein>
<dbReference type="SUPFAM" id="SSF54928">
    <property type="entry name" value="RNA-binding domain, RBD"/>
    <property type="match status" value="1"/>
</dbReference>
<dbReference type="InterPro" id="IPR035979">
    <property type="entry name" value="RBD_domain_sf"/>
</dbReference>
<dbReference type="AlphaFoldDB" id="T1JLH7"/>
<keyword evidence="6" id="KW-1185">Reference proteome</keyword>
<dbReference type="EnsemblMetazoa" id="SMAR014707-RA">
    <property type="protein sequence ID" value="SMAR014707-PA"/>
    <property type="gene ID" value="SMAR014707"/>
</dbReference>
<evidence type="ECO:0000259" key="4">
    <source>
        <dbReference type="PROSITE" id="PS50102"/>
    </source>
</evidence>
<sequence>MFKLTLTCDIQQCVRESPSSTSQFISSFEFDWSIFHFLNAMLLQLYRPKSNHKPKTFLAKVQSMPSKKQLQPSALSPQPNVYLLISNLLQQYRSYNVQCAIDRSVIDVPKQLNVLSMDTWVKISELNRNVCHQEVEKCFKSYGLTKKITLEKKFGYKFVAFVQFVNHRDAADAVNDLNGKYVFDKTNKIKVEISRSVRPCSKRKRSPELVDLENECGSSTSYKRSINCQNDMSKSNGNLKLSKSQKRRCDRKDGRRKKMAKIFDNLSSENLLVEEDLKLEDRHLAEVIERMVAAASSKALTELSQEKSWVCGYSWADKVEAEEEQERLFQVVGIEKDEIFFISHFHPFYHRIEK</sequence>
<dbReference type="EMBL" id="JH432116">
    <property type="status" value="NOT_ANNOTATED_CDS"/>
    <property type="molecule type" value="Genomic_DNA"/>
</dbReference>
<evidence type="ECO:0000313" key="5">
    <source>
        <dbReference type="EnsemblMetazoa" id="SMAR014707-PA"/>
    </source>
</evidence>
<keyword evidence="1 2" id="KW-0694">RNA-binding</keyword>
<dbReference type="PANTHER" id="PTHR23147">
    <property type="entry name" value="SERINE/ARGININE RICH SPLICING FACTOR"/>
    <property type="match status" value="1"/>
</dbReference>